<proteinExistence type="inferred from homology"/>
<feature type="binding site" evidence="4">
    <location>
        <position position="125"/>
    </location>
    <ligand>
        <name>Mn(2+)</name>
        <dbReference type="ChEBI" id="CHEBI:29035"/>
        <label>1</label>
    </ligand>
</feature>
<keyword evidence="3" id="KW-0378">Hydrolase</keyword>
<name>A0A2R6C3B4_9ARCH</name>
<dbReference type="InterPro" id="IPR006035">
    <property type="entry name" value="Ureohydrolase"/>
</dbReference>
<accession>A0A2R6C3B4</accession>
<keyword evidence="4" id="KW-0464">Manganese</keyword>
<evidence type="ECO:0000256" key="3">
    <source>
        <dbReference type="ARBA" id="ARBA00022801"/>
    </source>
</evidence>
<evidence type="ECO:0000256" key="2">
    <source>
        <dbReference type="ARBA" id="ARBA00022723"/>
    </source>
</evidence>
<keyword evidence="2 4" id="KW-0479">Metal-binding</keyword>
<dbReference type="PIRSF" id="PIRSF036979">
    <property type="entry name" value="Arginase"/>
    <property type="match status" value="1"/>
</dbReference>
<dbReference type="EMBL" id="NEXO01000031">
    <property type="protein sequence ID" value="PSO05390.1"/>
    <property type="molecule type" value="Genomic_DNA"/>
</dbReference>
<comment type="cofactor">
    <cofactor evidence="4">
        <name>Mn(2+)</name>
        <dbReference type="ChEBI" id="CHEBI:29035"/>
    </cofactor>
    <text evidence="4">Binds 2 manganese ions per subunit.</text>
</comment>
<sequence length="315" mass="35386">MAKKVRQIDAMKSPRFTQVTTFARLPNLRTLKNIHAVFLGIPFDDGTTYRTGARLGPQAIREQSRLLRPYNMFLDVSPFESLNVVDYGDVNVVPGYIQDTFKKIQKDVGKIVKNKVVPFIAGGDHSLTLPVLREIALVHGKINLLHFDSHFDFWDTYWGKKYTHGTWLRRAIEEGLLNRVAQACIRGSVYSKSDFEFARENAILVKTIREFHEKGVAQVMNEIRRFFPTNEPLYVSFDIDAVDPAFAGGTGTPEVGGITSWDALECIRSLLGYKLVGFDVVEVSPLFDPPSQNTALLAANLIYEALCVLAKTKSV</sequence>
<dbReference type="GO" id="GO:0033389">
    <property type="term" value="P:putrescine biosynthetic process from arginine, via agmatine"/>
    <property type="evidence" value="ECO:0007669"/>
    <property type="project" value="TreeGrafter"/>
</dbReference>
<dbReference type="PANTHER" id="PTHR11358:SF26">
    <property type="entry name" value="GUANIDINO ACID HYDROLASE, MITOCHONDRIAL"/>
    <property type="match status" value="1"/>
</dbReference>
<evidence type="ECO:0000313" key="5">
    <source>
        <dbReference type="EMBL" id="PSO05390.1"/>
    </source>
</evidence>
<comment type="similarity">
    <text evidence="1">Belongs to the arginase family. Agmatinase subfamily.</text>
</comment>
<reference evidence="5 6" key="1">
    <citation type="submission" date="2017-04" db="EMBL/GenBank/DDBJ databases">
        <title>Novel microbial lineages endemic to geothermal iron-oxide mats fill important gaps in the evolutionary history of Archaea.</title>
        <authorList>
            <person name="Jay Z.J."/>
            <person name="Beam J.P."/>
            <person name="Dlakic M."/>
            <person name="Rusch D.B."/>
            <person name="Kozubal M.A."/>
            <person name="Inskeep W.P."/>
        </authorList>
    </citation>
    <scope>NUCLEOTIDE SEQUENCE [LARGE SCALE GENOMIC DNA]</scope>
    <source>
        <strain evidence="5">ECH_B_SAG-G16</strain>
    </source>
</reference>
<feature type="binding site" evidence="4">
    <location>
        <position position="152"/>
    </location>
    <ligand>
        <name>Mn(2+)</name>
        <dbReference type="ChEBI" id="CHEBI:29035"/>
        <label>1</label>
    </ligand>
</feature>
<comment type="caution">
    <text evidence="5">The sequence shown here is derived from an EMBL/GenBank/DDBJ whole genome shotgun (WGS) entry which is preliminary data.</text>
</comment>
<dbReference type="CDD" id="cd11592">
    <property type="entry name" value="Agmatinase_PAH"/>
    <property type="match status" value="1"/>
</dbReference>
<evidence type="ECO:0000256" key="4">
    <source>
        <dbReference type="PIRSR" id="PIRSR036979-1"/>
    </source>
</evidence>
<feature type="binding site" evidence="4">
    <location>
        <position position="148"/>
    </location>
    <ligand>
        <name>Mn(2+)</name>
        <dbReference type="ChEBI" id="CHEBI:29035"/>
        <label>1</label>
    </ligand>
</feature>
<dbReference type="NCBIfam" id="TIGR01230">
    <property type="entry name" value="agmatinase"/>
    <property type="match status" value="1"/>
</dbReference>
<feature type="binding site" evidence="4">
    <location>
        <position position="240"/>
    </location>
    <ligand>
        <name>Mn(2+)</name>
        <dbReference type="ChEBI" id="CHEBI:29035"/>
        <label>1</label>
    </ligand>
</feature>
<dbReference type="Gene3D" id="3.40.800.10">
    <property type="entry name" value="Ureohydrolase domain"/>
    <property type="match status" value="1"/>
</dbReference>
<evidence type="ECO:0000256" key="1">
    <source>
        <dbReference type="ARBA" id="ARBA00009227"/>
    </source>
</evidence>
<dbReference type="GO" id="GO:0008783">
    <property type="term" value="F:agmatinase activity"/>
    <property type="evidence" value="ECO:0007669"/>
    <property type="project" value="TreeGrafter"/>
</dbReference>
<dbReference type="SUPFAM" id="SSF52768">
    <property type="entry name" value="Arginase/deacetylase"/>
    <property type="match status" value="1"/>
</dbReference>
<feature type="binding site" evidence="4">
    <location>
        <position position="238"/>
    </location>
    <ligand>
        <name>Mn(2+)</name>
        <dbReference type="ChEBI" id="CHEBI:29035"/>
        <label>1</label>
    </ligand>
</feature>
<protein>
    <submittedName>
        <fullName evidence="5">Agmatinase</fullName>
    </submittedName>
</protein>
<dbReference type="Pfam" id="PF00491">
    <property type="entry name" value="Arginase"/>
    <property type="match status" value="1"/>
</dbReference>
<dbReference type="PANTHER" id="PTHR11358">
    <property type="entry name" value="ARGINASE/AGMATINASE"/>
    <property type="match status" value="1"/>
</dbReference>
<feature type="binding site" evidence="4">
    <location>
        <position position="150"/>
    </location>
    <ligand>
        <name>Mn(2+)</name>
        <dbReference type="ChEBI" id="CHEBI:29035"/>
        <label>1</label>
    </ligand>
</feature>
<dbReference type="GO" id="GO:0046872">
    <property type="term" value="F:metal ion binding"/>
    <property type="evidence" value="ECO:0007669"/>
    <property type="project" value="UniProtKB-KW"/>
</dbReference>
<dbReference type="InterPro" id="IPR023696">
    <property type="entry name" value="Ureohydrolase_dom_sf"/>
</dbReference>
<evidence type="ECO:0000313" key="6">
    <source>
        <dbReference type="Proteomes" id="UP000241886"/>
    </source>
</evidence>
<organism evidence="5 6">
    <name type="scientific">Candidatus Marsarchaeota G2 archaeon ECH_B_SAG-G16</name>
    <dbReference type="NCBI Taxonomy" id="1978167"/>
    <lineage>
        <taxon>Archaea</taxon>
        <taxon>Candidatus Marsarchaeota</taxon>
        <taxon>Candidatus Marsarchaeota group 2</taxon>
    </lineage>
</organism>
<dbReference type="InterPro" id="IPR005925">
    <property type="entry name" value="Agmatinase-rel"/>
</dbReference>
<dbReference type="AlphaFoldDB" id="A0A2R6C3B4"/>
<dbReference type="PRINTS" id="PR00116">
    <property type="entry name" value="ARGINASE"/>
</dbReference>
<dbReference type="Proteomes" id="UP000241886">
    <property type="component" value="Unassembled WGS sequence"/>
</dbReference>
<dbReference type="PROSITE" id="PS51409">
    <property type="entry name" value="ARGINASE_2"/>
    <property type="match status" value="1"/>
</dbReference>
<gene>
    <name evidence="5" type="ORF">B9Q13_01985</name>
</gene>